<evidence type="ECO:0000256" key="4">
    <source>
        <dbReference type="PROSITE-ProRule" id="PRU00134"/>
    </source>
</evidence>
<dbReference type="SUPFAM" id="SSF144232">
    <property type="entry name" value="HIT/MYND zinc finger-like"/>
    <property type="match status" value="1"/>
</dbReference>
<dbReference type="Pfam" id="PF01753">
    <property type="entry name" value="zf-MYND"/>
    <property type="match status" value="1"/>
</dbReference>
<dbReference type="STRING" id="71717.A0A4Y7T4A1"/>
<dbReference type="GO" id="GO:0008270">
    <property type="term" value="F:zinc ion binding"/>
    <property type="evidence" value="ECO:0007669"/>
    <property type="project" value="UniProtKB-KW"/>
</dbReference>
<dbReference type="Proteomes" id="UP000298030">
    <property type="component" value="Unassembled WGS sequence"/>
</dbReference>
<proteinExistence type="predicted"/>
<keyword evidence="1" id="KW-0479">Metal-binding</keyword>
<feature type="domain" description="MYND-type" evidence="5">
    <location>
        <begin position="278"/>
        <end position="321"/>
    </location>
</feature>
<dbReference type="InterPro" id="IPR002893">
    <property type="entry name" value="Znf_MYND"/>
</dbReference>
<dbReference type="PROSITE" id="PS50865">
    <property type="entry name" value="ZF_MYND_2"/>
    <property type="match status" value="1"/>
</dbReference>
<reference evidence="6 7" key="1">
    <citation type="journal article" date="2019" name="Nat. Ecol. Evol.">
        <title>Megaphylogeny resolves global patterns of mushroom evolution.</title>
        <authorList>
            <person name="Varga T."/>
            <person name="Krizsan K."/>
            <person name="Foldi C."/>
            <person name="Dima B."/>
            <person name="Sanchez-Garcia M."/>
            <person name="Sanchez-Ramirez S."/>
            <person name="Szollosi G.J."/>
            <person name="Szarkandi J.G."/>
            <person name="Papp V."/>
            <person name="Albert L."/>
            <person name="Andreopoulos W."/>
            <person name="Angelini C."/>
            <person name="Antonin V."/>
            <person name="Barry K.W."/>
            <person name="Bougher N.L."/>
            <person name="Buchanan P."/>
            <person name="Buyck B."/>
            <person name="Bense V."/>
            <person name="Catcheside P."/>
            <person name="Chovatia M."/>
            <person name="Cooper J."/>
            <person name="Damon W."/>
            <person name="Desjardin D."/>
            <person name="Finy P."/>
            <person name="Geml J."/>
            <person name="Haridas S."/>
            <person name="Hughes K."/>
            <person name="Justo A."/>
            <person name="Karasinski D."/>
            <person name="Kautmanova I."/>
            <person name="Kiss B."/>
            <person name="Kocsube S."/>
            <person name="Kotiranta H."/>
            <person name="LaButti K.M."/>
            <person name="Lechner B.E."/>
            <person name="Liimatainen K."/>
            <person name="Lipzen A."/>
            <person name="Lukacs Z."/>
            <person name="Mihaltcheva S."/>
            <person name="Morgado L.N."/>
            <person name="Niskanen T."/>
            <person name="Noordeloos M.E."/>
            <person name="Ohm R.A."/>
            <person name="Ortiz-Santana B."/>
            <person name="Ovrebo C."/>
            <person name="Racz N."/>
            <person name="Riley R."/>
            <person name="Savchenko A."/>
            <person name="Shiryaev A."/>
            <person name="Soop K."/>
            <person name="Spirin V."/>
            <person name="Szebenyi C."/>
            <person name="Tomsovsky M."/>
            <person name="Tulloss R.E."/>
            <person name="Uehling J."/>
            <person name="Grigoriev I.V."/>
            <person name="Vagvolgyi C."/>
            <person name="Papp T."/>
            <person name="Martin F.M."/>
            <person name="Miettinen O."/>
            <person name="Hibbett D.S."/>
            <person name="Nagy L.G."/>
        </authorList>
    </citation>
    <scope>NUCLEOTIDE SEQUENCE [LARGE SCALE GENOMIC DNA]</scope>
    <source>
        <strain evidence="6 7">FP101781</strain>
    </source>
</reference>
<evidence type="ECO:0000313" key="7">
    <source>
        <dbReference type="Proteomes" id="UP000298030"/>
    </source>
</evidence>
<dbReference type="AlphaFoldDB" id="A0A4Y7T4A1"/>
<organism evidence="6 7">
    <name type="scientific">Coprinellus micaceus</name>
    <name type="common">Glistening ink-cap mushroom</name>
    <name type="synonym">Coprinus micaceus</name>
    <dbReference type="NCBI Taxonomy" id="71717"/>
    <lineage>
        <taxon>Eukaryota</taxon>
        <taxon>Fungi</taxon>
        <taxon>Dikarya</taxon>
        <taxon>Basidiomycota</taxon>
        <taxon>Agaricomycotina</taxon>
        <taxon>Agaricomycetes</taxon>
        <taxon>Agaricomycetidae</taxon>
        <taxon>Agaricales</taxon>
        <taxon>Agaricineae</taxon>
        <taxon>Psathyrellaceae</taxon>
        <taxon>Coprinellus</taxon>
    </lineage>
</organism>
<gene>
    <name evidence="6" type="ORF">FA13DRAFT_685016</name>
</gene>
<evidence type="ECO:0000256" key="3">
    <source>
        <dbReference type="ARBA" id="ARBA00022833"/>
    </source>
</evidence>
<dbReference type="EMBL" id="QPFP01000029">
    <property type="protein sequence ID" value="TEB28997.1"/>
    <property type="molecule type" value="Genomic_DNA"/>
</dbReference>
<evidence type="ECO:0000256" key="2">
    <source>
        <dbReference type="ARBA" id="ARBA00022771"/>
    </source>
</evidence>
<evidence type="ECO:0000313" key="6">
    <source>
        <dbReference type="EMBL" id="TEB28997.1"/>
    </source>
</evidence>
<protein>
    <recommendedName>
        <fullName evidence="5">MYND-type domain-containing protein</fullName>
    </recommendedName>
</protein>
<accession>A0A4Y7T4A1</accession>
<name>A0A4Y7T4A1_COPMI</name>
<evidence type="ECO:0000256" key="1">
    <source>
        <dbReference type="ARBA" id="ARBA00022723"/>
    </source>
</evidence>
<dbReference type="Gene3D" id="6.10.140.2220">
    <property type="match status" value="1"/>
</dbReference>
<keyword evidence="2 4" id="KW-0863">Zinc-finger</keyword>
<evidence type="ECO:0000259" key="5">
    <source>
        <dbReference type="PROSITE" id="PS50865"/>
    </source>
</evidence>
<keyword evidence="3" id="KW-0862">Zinc</keyword>
<dbReference type="OrthoDB" id="3270372at2759"/>
<comment type="caution">
    <text evidence="6">The sequence shown here is derived from an EMBL/GenBank/DDBJ whole genome shotgun (WGS) entry which is preliminary data.</text>
</comment>
<keyword evidence="7" id="KW-1185">Reference proteome</keyword>
<sequence length="352" mass="39239">MTTHLMICRCNWADQKIRDLHCPGDQGPTGKLNQEDMISFRAVVRTVVDCIRFALSGMTTGKFRSLDESAAQHGSVKPWPWDLDDLFPSGNNADLMTTLTRWAAQGGGFYMFRLANSIANFYPSFIRTLVQDPKLEFALQRPLIDITTALDRYERDPNEAKQEKEGETSFTTAPLNIIFEFFYIVIPTLEFQYGLMVQSLAVIPVIARLRKMLPSFPAPPGWSSNIDAGCEGLLSTAKGKTGGDEGEEVGTLARTRRDPLEEALGELVVARKSGGCLNLECPQSADTYARLCSKCDVVRYCGPECQKQAWKAGIWSHKTLCKKIFVAREQLGPDAWRCFSRMASLEKSSPNS</sequence>